<evidence type="ECO:0000313" key="2">
    <source>
        <dbReference type="EMBL" id="GEA82505.1"/>
    </source>
</evidence>
<evidence type="ECO:0000313" key="3">
    <source>
        <dbReference type="Proteomes" id="UP000315842"/>
    </source>
</evidence>
<proteinExistence type="predicted"/>
<name>A0A4Y3KHE3_CELUD</name>
<dbReference type="Proteomes" id="UP000315842">
    <property type="component" value="Unassembled WGS sequence"/>
</dbReference>
<gene>
    <name evidence="2" type="ORF">CUD01_29490</name>
</gene>
<dbReference type="Gene3D" id="3.30.1330.230">
    <property type="match status" value="1"/>
</dbReference>
<dbReference type="NCBIfam" id="TIGR03604">
    <property type="entry name" value="TOMM_cyclo_SagD"/>
    <property type="match status" value="1"/>
</dbReference>
<dbReference type="EMBL" id="BJLP01000065">
    <property type="protein sequence ID" value="GEA82505.1"/>
    <property type="molecule type" value="Genomic_DNA"/>
</dbReference>
<dbReference type="Gene3D" id="3.30.40.250">
    <property type="match status" value="1"/>
</dbReference>
<dbReference type="PANTHER" id="PTHR37809">
    <property type="entry name" value="RIBOSOMAL PROTEIN S12 METHYLTHIOTRANSFERASE ACCESSORY FACTOR YCAO"/>
    <property type="match status" value="1"/>
</dbReference>
<dbReference type="InterPro" id="IPR003776">
    <property type="entry name" value="YcaO-like_dom"/>
</dbReference>
<sequence>MSVATAGARAPAPLHEAFAATRDQLQEALTLLALERGVVEPRVVVLGAQDVLAAPDPERRDATVHVTGGAVIVGPRGAGACGHCLGTRWQRLRARTHRDALETGTDLTPVGQWPVLPAYVVDAVWHLYEALVVADEPPALGAADAASRRLPLVASLDLATLAVRSTALLPDPRCPSCGVRVPDGPRQATVRLEERVKSSPGSYRQRALDDYPLPEAALANPVCGALGAGALMTVTSPTTAPVSGSIFIRGYGGLLDVSWSGQANSYATSRRLALIEGLERYAGTHRRRNAEPVMAAYTDLEGFALDPSTCGFYPAAAYECDPMIAPFSASAVIPWVWGWSLRDERPVLVPRRLSHYSSGAEHDNFVLTTSNGCATGSSLEEAVLHGLLELVERDAFLVGWYGNADLPEIDLASVPSPLVAAMADRARLQGYRIHAFDNRIDMRIPAVTALAVRSDGGLGTLSFAAAAHFDPVRAVEGAIEEALTYLPHQARTVADRRQELEAMARDYSLVHGLPDHAALFGLPAMARFADSYLHPSRTASLDELYREWQAVRPRSLDLRDDLRACLDELAEHDVIVVDQTAPEQEPMGLRTVCVIVPGLVPFDFGWTRQRALTMPRTWNALGTSGAVSAADLRRVPHPFP</sequence>
<evidence type="ECO:0000259" key="1">
    <source>
        <dbReference type="PROSITE" id="PS51664"/>
    </source>
</evidence>
<accession>A0A4Y3KHE3</accession>
<dbReference type="NCBIfam" id="TIGR03882">
    <property type="entry name" value="cyclo_dehyd_2"/>
    <property type="match status" value="1"/>
</dbReference>
<dbReference type="AlphaFoldDB" id="A0A4Y3KHE3"/>
<feature type="domain" description="YcaO" evidence="1">
    <location>
        <begin position="261"/>
        <end position="640"/>
    </location>
</feature>
<dbReference type="RefSeq" id="WP_141322264.1">
    <property type="nucleotide sequence ID" value="NZ_BJLP01000065.1"/>
</dbReference>
<dbReference type="Gene3D" id="3.40.50.720">
    <property type="entry name" value="NAD(P)-binding Rossmann-like Domain"/>
    <property type="match status" value="1"/>
</dbReference>
<dbReference type="PANTHER" id="PTHR37809:SF1">
    <property type="entry name" value="RIBOSOMAL PROTEIN S12 METHYLTHIOTRANSFERASE ACCESSORY FACTOR YCAO"/>
    <property type="match status" value="1"/>
</dbReference>
<dbReference type="Pfam" id="PF02624">
    <property type="entry name" value="YcaO"/>
    <property type="match status" value="1"/>
</dbReference>
<dbReference type="Gene3D" id="3.30.160.660">
    <property type="match status" value="1"/>
</dbReference>
<reference evidence="2 3" key="1">
    <citation type="submission" date="2019-06" db="EMBL/GenBank/DDBJ databases">
        <title>Whole genome shotgun sequence of Cellulomonas uda NBRC 3747.</title>
        <authorList>
            <person name="Hosoyama A."/>
            <person name="Uohara A."/>
            <person name="Ohji S."/>
            <person name="Ichikawa N."/>
        </authorList>
    </citation>
    <scope>NUCLEOTIDE SEQUENCE [LARGE SCALE GENOMIC DNA]</scope>
    <source>
        <strain evidence="2 3">NBRC 3747</strain>
    </source>
</reference>
<protein>
    <recommendedName>
        <fullName evidence="1">YcaO domain-containing protein</fullName>
    </recommendedName>
</protein>
<dbReference type="InterPro" id="IPR027624">
    <property type="entry name" value="TOMM_cyclo_SagD"/>
</dbReference>
<organism evidence="2 3">
    <name type="scientific">Cellulomonas uda</name>
    <dbReference type="NCBI Taxonomy" id="1714"/>
    <lineage>
        <taxon>Bacteria</taxon>
        <taxon>Bacillati</taxon>
        <taxon>Actinomycetota</taxon>
        <taxon>Actinomycetes</taxon>
        <taxon>Micrococcales</taxon>
        <taxon>Cellulomonadaceae</taxon>
        <taxon>Cellulomonas</taxon>
    </lineage>
</organism>
<comment type="caution">
    <text evidence="2">The sequence shown here is derived from an EMBL/GenBank/DDBJ whole genome shotgun (WGS) entry which is preliminary data.</text>
</comment>
<dbReference type="PROSITE" id="PS51664">
    <property type="entry name" value="YCAO"/>
    <property type="match status" value="1"/>
</dbReference>
<dbReference type="InterPro" id="IPR022291">
    <property type="entry name" value="Bacteriocin_synth_cyclodeHase"/>
</dbReference>
<keyword evidence="3" id="KW-1185">Reference proteome</keyword>